<gene>
    <name evidence="2" type="ORF">ZEAMMB73_Zm00001d020783</name>
</gene>
<evidence type="ECO:0000313" key="2">
    <source>
        <dbReference type="EMBL" id="ONM55582.1"/>
    </source>
</evidence>
<name>A0A1D6I668_MAIZE</name>
<dbReference type="ExpressionAtlas" id="A0A1D6I668">
    <property type="expression patterns" value="baseline and differential"/>
</dbReference>
<feature type="non-terminal residue" evidence="2">
    <location>
        <position position="1"/>
    </location>
</feature>
<organism evidence="2">
    <name type="scientific">Zea mays</name>
    <name type="common">Maize</name>
    <dbReference type="NCBI Taxonomy" id="4577"/>
    <lineage>
        <taxon>Eukaryota</taxon>
        <taxon>Viridiplantae</taxon>
        <taxon>Streptophyta</taxon>
        <taxon>Embryophyta</taxon>
        <taxon>Tracheophyta</taxon>
        <taxon>Spermatophyta</taxon>
        <taxon>Magnoliopsida</taxon>
        <taxon>Liliopsida</taxon>
        <taxon>Poales</taxon>
        <taxon>Poaceae</taxon>
        <taxon>PACMAD clade</taxon>
        <taxon>Panicoideae</taxon>
        <taxon>Andropogonodae</taxon>
        <taxon>Andropogoneae</taxon>
        <taxon>Tripsacinae</taxon>
        <taxon>Zea</taxon>
    </lineage>
</organism>
<proteinExistence type="predicted"/>
<dbReference type="EMBL" id="CM007650">
    <property type="protein sequence ID" value="ONM55582.1"/>
    <property type="molecule type" value="Genomic_DNA"/>
</dbReference>
<feature type="region of interest" description="Disordered" evidence="1">
    <location>
        <begin position="1"/>
        <end position="37"/>
    </location>
</feature>
<evidence type="ECO:0000256" key="1">
    <source>
        <dbReference type="SAM" id="MobiDB-lite"/>
    </source>
</evidence>
<protein>
    <submittedName>
        <fullName evidence="2">Coatomer subunit zeta-2</fullName>
    </submittedName>
</protein>
<sequence length="89" mass="9346">PDSVPTSLPSQTCTLPPRSPPPPIQIQGGIGNGHTPWRISPRIILETDANTIAGKVATNAVDGSVPFSEQTISQALATAREHLARSLLK</sequence>
<reference evidence="2" key="1">
    <citation type="submission" date="2015-12" db="EMBL/GenBank/DDBJ databases">
        <title>Update maize B73 reference genome by single molecule sequencing technologies.</title>
        <authorList>
            <consortium name="Maize Genome Sequencing Project"/>
            <person name="Ware D."/>
        </authorList>
    </citation>
    <scope>NUCLEOTIDE SEQUENCE [LARGE SCALE GENOMIC DNA]</scope>
    <source>
        <tissue evidence="2">Seedling</tissue>
    </source>
</reference>
<dbReference type="AlphaFoldDB" id="A0A1D6I668"/>
<accession>A0A1D6I668</accession>
<feature type="compositionally biased region" description="Polar residues" evidence="1">
    <location>
        <begin position="1"/>
        <end position="14"/>
    </location>
</feature>